<dbReference type="STRING" id="1448308.A0A2T2N218"/>
<dbReference type="GO" id="GO:0016567">
    <property type="term" value="P:protein ubiquitination"/>
    <property type="evidence" value="ECO:0007669"/>
    <property type="project" value="UniProtKB-UniPathway"/>
</dbReference>
<evidence type="ECO:0000259" key="6">
    <source>
        <dbReference type="PROSITE" id="PS50089"/>
    </source>
</evidence>
<organism evidence="7 8">
    <name type="scientific">Corynespora cassiicola Philippines</name>
    <dbReference type="NCBI Taxonomy" id="1448308"/>
    <lineage>
        <taxon>Eukaryota</taxon>
        <taxon>Fungi</taxon>
        <taxon>Dikarya</taxon>
        <taxon>Ascomycota</taxon>
        <taxon>Pezizomycotina</taxon>
        <taxon>Dothideomycetes</taxon>
        <taxon>Pleosporomycetidae</taxon>
        <taxon>Pleosporales</taxon>
        <taxon>Corynesporascaceae</taxon>
        <taxon>Corynespora</taxon>
    </lineage>
</organism>
<dbReference type="PROSITE" id="PS50089">
    <property type="entry name" value="ZF_RING_2"/>
    <property type="match status" value="1"/>
</dbReference>
<evidence type="ECO:0000313" key="8">
    <source>
        <dbReference type="Proteomes" id="UP000240883"/>
    </source>
</evidence>
<feature type="compositionally biased region" description="Basic and acidic residues" evidence="5">
    <location>
        <begin position="81"/>
        <end position="92"/>
    </location>
</feature>
<keyword evidence="1" id="KW-0479">Metal-binding</keyword>
<dbReference type="UniPathway" id="UPA00143"/>
<evidence type="ECO:0000256" key="2">
    <source>
        <dbReference type="ARBA" id="ARBA00022771"/>
    </source>
</evidence>
<gene>
    <name evidence="7" type="ORF">BS50DRAFT_231039</name>
</gene>
<feature type="region of interest" description="Disordered" evidence="5">
    <location>
        <begin position="1"/>
        <end position="160"/>
    </location>
</feature>
<name>A0A2T2N218_CORCC</name>
<protein>
    <recommendedName>
        <fullName evidence="6">RING-type domain-containing protein</fullName>
    </recommendedName>
</protein>
<accession>A0A2T2N218</accession>
<dbReference type="PANTHER" id="PTHR23041">
    <property type="entry name" value="RING FINGER DOMAIN-CONTAINING"/>
    <property type="match status" value="1"/>
</dbReference>
<dbReference type="PROSITE" id="PS00518">
    <property type="entry name" value="ZF_RING_1"/>
    <property type="match status" value="1"/>
</dbReference>
<dbReference type="OrthoDB" id="6270329at2759"/>
<dbReference type="InterPro" id="IPR013083">
    <property type="entry name" value="Znf_RING/FYVE/PHD"/>
</dbReference>
<evidence type="ECO:0000256" key="5">
    <source>
        <dbReference type="SAM" id="MobiDB-lite"/>
    </source>
</evidence>
<dbReference type="AlphaFoldDB" id="A0A2T2N218"/>
<sequence length="283" mass="31080">MTANRGASQPDSPYPTFFDDAFRISPSPGPEPPQTTFLDTILNPDTTSTSTSTTSTTRRRRRHIPSPIPYLDSPDADADANDNHDNDNHDNPDDMPPARPRNARLPNGYVDLTSDPPSNARRKRPSPTPGPSSKRLKRPDGSAAATKARTTPPADIDAIDLSDEKGPVHHVLQKQREEAVKAQQRPDDKATTFNTFTCVICMDTPKDITATSCGHLFCHTCLMEALIAGENRSGPNEPKRSQCPVCRKFINRNKASDIIPLLMKKGLSTQPRRKPTPTPNKVS</sequence>
<dbReference type="PANTHER" id="PTHR23041:SF78">
    <property type="entry name" value="E3 UBIQUITIN-PROTEIN LIGASE RNF4"/>
    <property type="match status" value="1"/>
</dbReference>
<evidence type="ECO:0000256" key="1">
    <source>
        <dbReference type="ARBA" id="ARBA00022723"/>
    </source>
</evidence>
<dbReference type="GO" id="GO:0008270">
    <property type="term" value="F:zinc ion binding"/>
    <property type="evidence" value="ECO:0007669"/>
    <property type="project" value="UniProtKB-KW"/>
</dbReference>
<dbReference type="EMBL" id="KZ678156">
    <property type="protein sequence ID" value="PSN59409.1"/>
    <property type="molecule type" value="Genomic_DNA"/>
</dbReference>
<dbReference type="InterPro" id="IPR047134">
    <property type="entry name" value="RNF4"/>
</dbReference>
<dbReference type="Gene3D" id="3.30.40.10">
    <property type="entry name" value="Zinc/RING finger domain, C3HC4 (zinc finger)"/>
    <property type="match status" value="1"/>
</dbReference>
<feature type="domain" description="RING-type" evidence="6">
    <location>
        <begin position="198"/>
        <end position="247"/>
    </location>
</feature>
<evidence type="ECO:0000313" key="7">
    <source>
        <dbReference type="EMBL" id="PSN59409.1"/>
    </source>
</evidence>
<proteinExistence type="predicted"/>
<dbReference type="Pfam" id="PF13920">
    <property type="entry name" value="zf-C3HC4_3"/>
    <property type="match status" value="1"/>
</dbReference>
<keyword evidence="3" id="KW-0862">Zinc</keyword>
<feature type="compositionally biased region" description="Polar residues" evidence="5">
    <location>
        <begin position="1"/>
        <end position="11"/>
    </location>
</feature>
<feature type="region of interest" description="Disordered" evidence="5">
    <location>
        <begin position="261"/>
        <end position="283"/>
    </location>
</feature>
<reference evidence="7 8" key="1">
    <citation type="journal article" date="2018" name="Front. Microbiol.">
        <title>Genome-Wide Analysis of Corynespora cassiicola Leaf Fall Disease Putative Effectors.</title>
        <authorList>
            <person name="Lopez D."/>
            <person name="Ribeiro S."/>
            <person name="Label P."/>
            <person name="Fumanal B."/>
            <person name="Venisse J.S."/>
            <person name="Kohler A."/>
            <person name="de Oliveira R.R."/>
            <person name="Labutti K."/>
            <person name="Lipzen A."/>
            <person name="Lail K."/>
            <person name="Bauer D."/>
            <person name="Ohm R.A."/>
            <person name="Barry K.W."/>
            <person name="Spatafora J."/>
            <person name="Grigoriev I.V."/>
            <person name="Martin F.M."/>
            <person name="Pujade-Renaud V."/>
        </authorList>
    </citation>
    <scope>NUCLEOTIDE SEQUENCE [LARGE SCALE GENOMIC DNA]</scope>
    <source>
        <strain evidence="7 8">Philippines</strain>
    </source>
</reference>
<dbReference type="SUPFAM" id="SSF57850">
    <property type="entry name" value="RING/U-box"/>
    <property type="match status" value="1"/>
</dbReference>
<dbReference type="InterPro" id="IPR017907">
    <property type="entry name" value="Znf_RING_CS"/>
</dbReference>
<dbReference type="SMART" id="SM00184">
    <property type="entry name" value="RING"/>
    <property type="match status" value="1"/>
</dbReference>
<keyword evidence="2 4" id="KW-0863">Zinc-finger</keyword>
<keyword evidence="8" id="KW-1185">Reference proteome</keyword>
<dbReference type="Proteomes" id="UP000240883">
    <property type="component" value="Unassembled WGS sequence"/>
</dbReference>
<dbReference type="InterPro" id="IPR001841">
    <property type="entry name" value="Znf_RING"/>
</dbReference>
<feature type="compositionally biased region" description="Low complexity" evidence="5">
    <location>
        <begin position="46"/>
        <end position="56"/>
    </location>
</feature>
<evidence type="ECO:0000256" key="3">
    <source>
        <dbReference type="ARBA" id="ARBA00022833"/>
    </source>
</evidence>
<evidence type="ECO:0000256" key="4">
    <source>
        <dbReference type="PROSITE-ProRule" id="PRU00175"/>
    </source>
</evidence>
<feature type="compositionally biased region" description="Low complexity" evidence="5">
    <location>
        <begin position="143"/>
        <end position="154"/>
    </location>
</feature>